<evidence type="ECO:0000313" key="10">
    <source>
        <dbReference type="EMBL" id="ADE40345.1"/>
    </source>
</evidence>
<dbReference type="InterPro" id="IPR023753">
    <property type="entry name" value="FAD/NAD-binding_dom"/>
</dbReference>
<gene>
    <name evidence="10" type="ordered locus">SAR116_2102</name>
</gene>
<dbReference type="Gene3D" id="3.30.390.30">
    <property type="match status" value="1"/>
</dbReference>
<feature type="domain" description="Rieske" evidence="9">
    <location>
        <begin position="44"/>
        <end position="163"/>
    </location>
</feature>
<evidence type="ECO:0000256" key="7">
    <source>
        <dbReference type="ARBA" id="ARBA00023004"/>
    </source>
</evidence>
<keyword evidence="8" id="KW-0411">Iron-sulfur</keyword>
<dbReference type="PROSITE" id="PS51296">
    <property type="entry name" value="RIESKE"/>
    <property type="match status" value="1"/>
</dbReference>
<dbReference type="GO" id="GO:0046872">
    <property type="term" value="F:metal ion binding"/>
    <property type="evidence" value="ECO:0007669"/>
    <property type="project" value="UniProtKB-KW"/>
</dbReference>
<dbReference type="HOGENOM" id="CLU_352273_0_0_5"/>
<dbReference type="InterPro" id="IPR028202">
    <property type="entry name" value="Reductase_C"/>
</dbReference>
<evidence type="ECO:0000313" key="11">
    <source>
        <dbReference type="Proteomes" id="UP000007460"/>
    </source>
</evidence>
<dbReference type="InterPro" id="IPR050446">
    <property type="entry name" value="FAD-oxidoreductase/Apoptosis"/>
</dbReference>
<dbReference type="InterPro" id="IPR017941">
    <property type="entry name" value="Rieske_2Fe-2S"/>
</dbReference>
<dbReference type="Gene3D" id="3.50.50.60">
    <property type="entry name" value="FAD/NAD(P)-binding domain"/>
    <property type="match status" value="2"/>
</dbReference>
<organism evidence="10 11">
    <name type="scientific">Puniceispirillum marinum (strain IMCC1322)</name>
    <dbReference type="NCBI Taxonomy" id="488538"/>
    <lineage>
        <taxon>Bacteria</taxon>
        <taxon>Pseudomonadati</taxon>
        <taxon>Pseudomonadota</taxon>
        <taxon>Alphaproteobacteria</taxon>
        <taxon>Candidatus Puniceispirillales</taxon>
        <taxon>Candidatus Puniceispirillaceae</taxon>
        <taxon>Candidatus Puniceispirillum</taxon>
    </lineage>
</organism>
<dbReference type="PRINTS" id="PR00411">
    <property type="entry name" value="PNDRDTASEI"/>
</dbReference>
<dbReference type="OrthoDB" id="7809559at2"/>
<keyword evidence="2" id="KW-0285">Flavoprotein</keyword>
<dbReference type="Pfam" id="PF07992">
    <property type="entry name" value="Pyr_redox_2"/>
    <property type="match status" value="1"/>
</dbReference>
<proteinExistence type="predicted"/>
<dbReference type="GO" id="GO:0016651">
    <property type="term" value="F:oxidoreductase activity, acting on NAD(P)H"/>
    <property type="evidence" value="ECO:0007669"/>
    <property type="project" value="TreeGrafter"/>
</dbReference>
<dbReference type="Gene3D" id="2.102.10.10">
    <property type="entry name" value="Rieske [2Fe-2S] iron-sulphur domain"/>
    <property type="match status" value="1"/>
</dbReference>
<evidence type="ECO:0000256" key="3">
    <source>
        <dbReference type="ARBA" id="ARBA00022714"/>
    </source>
</evidence>
<dbReference type="EMBL" id="CP001751">
    <property type="protein sequence ID" value="ADE40345.1"/>
    <property type="molecule type" value="Genomic_DNA"/>
</dbReference>
<dbReference type="PANTHER" id="PTHR43557:SF2">
    <property type="entry name" value="RIESKE DOMAIN-CONTAINING PROTEIN-RELATED"/>
    <property type="match status" value="1"/>
</dbReference>
<dbReference type="Pfam" id="PF14759">
    <property type="entry name" value="Reductase_C"/>
    <property type="match status" value="1"/>
</dbReference>
<reference evidence="10 11" key="1">
    <citation type="journal article" date="2010" name="J. Bacteriol.">
        <title>Complete genome sequence of "Candidatus Puniceispirillum marinum" IMCC1322, a representative of the SAR116 clade in the Alphaproteobacteria.</title>
        <authorList>
            <person name="Oh H.M."/>
            <person name="Kwon K.K."/>
            <person name="Kang I."/>
            <person name="Kang S.G."/>
            <person name="Lee J.H."/>
            <person name="Kim S.J."/>
            <person name="Cho J.C."/>
        </authorList>
    </citation>
    <scope>NUCLEOTIDE SEQUENCE [LARGE SCALE GENOMIC DNA]</scope>
    <source>
        <strain evidence="10 11">IMCC1322</strain>
    </source>
</reference>
<dbReference type="SUPFAM" id="SSF55424">
    <property type="entry name" value="FAD/NAD-linked reductases, dimerisation (C-terminal) domain"/>
    <property type="match status" value="1"/>
</dbReference>
<protein>
    <submittedName>
        <fullName evidence="10">Methanesulfonate monooxygenase, hydroxylase alpha (Large) subunit</fullName>
        <ecNumber evidence="10">1.18.1.3</ecNumber>
    </submittedName>
</protein>
<evidence type="ECO:0000256" key="2">
    <source>
        <dbReference type="ARBA" id="ARBA00022630"/>
    </source>
</evidence>
<dbReference type="GO" id="GO:0008860">
    <property type="term" value="F:ferredoxin-NAD+ reductase activity"/>
    <property type="evidence" value="ECO:0007669"/>
    <property type="project" value="UniProtKB-EC"/>
</dbReference>
<dbReference type="Gene3D" id="3.90.380.10">
    <property type="entry name" value="Naphthalene 1,2-dioxygenase Alpha Subunit, Chain A, domain 1"/>
    <property type="match status" value="1"/>
</dbReference>
<keyword evidence="3" id="KW-0001">2Fe-2S</keyword>
<comment type="cofactor">
    <cofactor evidence="1">
        <name>FAD</name>
        <dbReference type="ChEBI" id="CHEBI:57692"/>
    </cofactor>
</comment>
<dbReference type="CDD" id="cd00680">
    <property type="entry name" value="RHO_alpha_C"/>
    <property type="match status" value="1"/>
</dbReference>
<dbReference type="GO" id="GO:0005737">
    <property type="term" value="C:cytoplasm"/>
    <property type="evidence" value="ECO:0007669"/>
    <property type="project" value="TreeGrafter"/>
</dbReference>
<dbReference type="SUPFAM" id="SSF51905">
    <property type="entry name" value="FAD/NAD(P)-binding domain"/>
    <property type="match status" value="1"/>
</dbReference>
<dbReference type="InterPro" id="IPR036922">
    <property type="entry name" value="Rieske_2Fe-2S_sf"/>
</dbReference>
<dbReference type="eggNOG" id="COG4638">
    <property type="taxonomic scope" value="Bacteria"/>
</dbReference>
<dbReference type="KEGG" id="apb:SAR116_2102"/>
<evidence type="ECO:0000256" key="6">
    <source>
        <dbReference type="ARBA" id="ARBA00023002"/>
    </source>
</evidence>
<dbReference type="AlphaFoldDB" id="D5BNF2"/>
<evidence type="ECO:0000256" key="5">
    <source>
        <dbReference type="ARBA" id="ARBA00022827"/>
    </source>
</evidence>
<keyword evidence="7" id="KW-0408">Iron</keyword>
<evidence type="ECO:0000256" key="1">
    <source>
        <dbReference type="ARBA" id="ARBA00001974"/>
    </source>
</evidence>
<dbReference type="eggNOG" id="COG0446">
    <property type="taxonomic scope" value="Bacteria"/>
</dbReference>
<keyword evidence="4" id="KW-0479">Metal-binding</keyword>
<dbReference type="SUPFAM" id="SSF50022">
    <property type="entry name" value="ISP domain"/>
    <property type="match status" value="1"/>
</dbReference>
<sequence length="798" mass="88058">MPTINDQQETNKSQAPHSNWIDQKIFSDSNISTEEQQKIFKNIWVPVCHESELPEPYDFRTSSIGNENIIILRAADNKVHAYLNVCPHRGMLIERRPQGTFLEGQASGNPKRITCMFHAWQFDMKGNCVYVAREKEGYQDRFSKDEAGLRRLRCEIKFGGFIWVNMNDKPSVSLEDWVGAPLKVLTGALDDEPLEVFHYHKEILSTNFKLNHDRTIKFHQDFMKQIGDSSVTPTRKNDFEFGHAVAGTFGESGNGQDALTFPKMKPGQWFMVDLFPGFNFSLHGSALSVSTITPLGPNEVMVEYRGLGLKSDNAEARSARVKHHNKIWSPFTIGGSVVNEAETGDVAPSEDALRHYYNEWGRWMKRNPEDLDKAYSAAPSEPASKDSTAKTGYNVVVVGASHAGISFADKMRKSGFEGNITILDRQSGGPMERPPLSKAFLIDEDEKVNPVFLLKRKKWYSDQDITLRTKTNVQKIDLEAKSLLLEDGEQVHFDKLVIASGAVPRMLPSAEGMQNAFILRQPADAIAIRNKMKEAKSAIIIGGGYIGLEVAASFRKKGIEVNVIEAADRILARVASPSTADYLSDLHNSHGVNLSTGIGVEDIMQDNGAFSGVKLTDGTVLTGDMLIVGIGVVPDSTLANDAGIETQRADGGAILVDSHMYSSHPDVLAIGDVALQRSASLAIESVHNAQETGAIAASTLMEVAPPTIQTPWFWSDQYDAKLQSVGVVPVGDEEVYQVTRPGSREGGISFWSFRQKRLVAVEVFNDPATYMMAKQCLDSNVSPDPDQIADITYSPLDQ</sequence>
<keyword evidence="6 10" id="KW-0560">Oxidoreductase</keyword>
<dbReference type="PRINTS" id="PR00368">
    <property type="entry name" value="FADPNR"/>
</dbReference>
<dbReference type="GO" id="GO:0004497">
    <property type="term" value="F:monooxygenase activity"/>
    <property type="evidence" value="ECO:0007669"/>
    <property type="project" value="UniProtKB-KW"/>
</dbReference>
<accession>D5BNF2</accession>
<dbReference type="Proteomes" id="UP000007460">
    <property type="component" value="Chromosome"/>
</dbReference>
<keyword evidence="11" id="KW-1185">Reference proteome</keyword>
<dbReference type="InterPro" id="IPR016156">
    <property type="entry name" value="FAD/NAD-linked_Rdtase_dimer_sf"/>
</dbReference>
<dbReference type="Pfam" id="PF00355">
    <property type="entry name" value="Rieske"/>
    <property type="match status" value="1"/>
</dbReference>
<dbReference type="RefSeq" id="WP_013046972.1">
    <property type="nucleotide sequence ID" value="NC_014010.1"/>
</dbReference>
<evidence type="ECO:0000259" key="9">
    <source>
        <dbReference type="PROSITE" id="PS51296"/>
    </source>
</evidence>
<dbReference type="EC" id="1.18.1.3" evidence="10"/>
<dbReference type="STRING" id="488538.SAR116_2102"/>
<dbReference type="GO" id="GO:0051537">
    <property type="term" value="F:2 iron, 2 sulfur cluster binding"/>
    <property type="evidence" value="ECO:0007669"/>
    <property type="project" value="UniProtKB-KW"/>
</dbReference>
<dbReference type="InterPro" id="IPR036188">
    <property type="entry name" value="FAD/NAD-bd_sf"/>
</dbReference>
<name>D5BNF2_PUNMI</name>
<evidence type="ECO:0000256" key="8">
    <source>
        <dbReference type="ARBA" id="ARBA00023014"/>
    </source>
</evidence>
<keyword evidence="5" id="KW-0274">FAD</keyword>
<dbReference type="SUPFAM" id="SSF55961">
    <property type="entry name" value="Bet v1-like"/>
    <property type="match status" value="1"/>
</dbReference>
<keyword evidence="10" id="KW-0503">Monooxygenase</keyword>
<evidence type="ECO:0000256" key="4">
    <source>
        <dbReference type="ARBA" id="ARBA00022723"/>
    </source>
</evidence>
<dbReference type="CDD" id="cd03469">
    <property type="entry name" value="Rieske_RO_Alpha_N"/>
    <property type="match status" value="1"/>
</dbReference>
<dbReference type="PANTHER" id="PTHR43557">
    <property type="entry name" value="APOPTOSIS-INDUCING FACTOR 1"/>
    <property type="match status" value="1"/>
</dbReference>